<dbReference type="InterPro" id="IPR036691">
    <property type="entry name" value="Endo/exonu/phosph_ase_sf"/>
</dbReference>
<gene>
    <name evidence="1" type="ORF">BJ508DRAFT_218406</name>
</gene>
<reference evidence="1 2" key="1">
    <citation type="journal article" date="2018" name="Nat. Ecol. Evol.">
        <title>Pezizomycetes genomes reveal the molecular basis of ectomycorrhizal truffle lifestyle.</title>
        <authorList>
            <person name="Murat C."/>
            <person name="Payen T."/>
            <person name="Noel B."/>
            <person name="Kuo A."/>
            <person name="Morin E."/>
            <person name="Chen J."/>
            <person name="Kohler A."/>
            <person name="Krizsan K."/>
            <person name="Balestrini R."/>
            <person name="Da Silva C."/>
            <person name="Montanini B."/>
            <person name="Hainaut M."/>
            <person name="Levati E."/>
            <person name="Barry K.W."/>
            <person name="Belfiori B."/>
            <person name="Cichocki N."/>
            <person name="Clum A."/>
            <person name="Dockter R.B."/>
            <person name="Fauchery L."/>
            <person name="Guy J."/>
            <person name="Iotti M."/>
            <person name="Le Tacon F."/>
            <person name="Lindquist E.A."/>
            <person name="Lipzen A."/>
            <person name="Malagnac F."/>
            <person name="Mello A."/>
            <person name="Molinier V."/>
            <person name="Miyauchi S."/>
            <person name="Poulain J."/>
            <person name="Riccioni C."/>
            <person name="Rubini A."/>
            <person name="Sitrit Y."/>
            <person name="Splivallo R."/>
            <person name="Traeger S."/>
            <person name="Wang M."/>
            <person name="Zifcakova L."/>
            <person name="Wipf D."/>
            <person name="Zambonelli A."/>
            <person name="Paolocci F."/>
            <person name="Nowrousian M."/>
            <person name="Ottonello S."/>
            <person name="Baldrian P."/>
            <person name="Spatafora J.W."/>
            <person name="Henrissat B."/>
            <person name="Nagy L.G."/>
            <person name="Aury J.M."/>
            <person name="Wincker P."/>
            <person name="Grigoriev I.V."/>
            <person name="Bonfante P."/>
            <person name="Martin F.M."/>
        </authorList>
    </citation>
    <scope>NUCLEOTIDE SEQUENCE [LARGE SCALE GENOMIC DNA]</scope>
    <source>
        <strain evidence="1 2">RN42</strain>
    </source>
</reference>
<dbReference type="SUPFAM" id="SSF56219">
    <property type="entry name" value="DNase I-like"/>
    <property type="match status" value="1"/>
</dbReference>
<dbReference type="STRING" id="1160509.A0A3N4H8T0"/>
<dbReference type="AlphaFoldDB" id="A0A3N4H8T0"/>
<protein>
    <recommendedName>
        <fullName evidence="3">Endonuclease/exonuclease/phosphatase domain-containing protein</fullName>
    </recommendedName>
</protein>
<dbReference type="Gene3D" id="3.60.10.10">
    <property type="entry name" value="Endonuclease/exonuclease/phosphatase"/>
    <property type="match status" value="1"/>
</dbReference>
<evidence type="ECO:0000313" key="2">
    <source>
        <dbReference type="Proteomes" id="UP000275078"/>
    </source>
</evidence>
<evidence type="ECO:0008006" key="3">
    <source>
        <dbReference type="Google" id="ProtNLM"/>
    </source>
</evidence>
<keyword evidence="2" id="KW-1185">Reference proteome</keyword>
<name>A0A3N4H8T0_ASCIM</name>
<dbReference type="EMBL" id="ML119970">
    <property type="protein sequence ID" value="RPA71125.1"/>
    <property type="molecule type" value="Genomic_DNA"/>
</dbReference>
<evidence type="ECO:0000313" key="1">
    <source>
        <dbReference type="EMBL" id="RPA71125.1"/>
    </source>
</evidence>
<organism evidence="1 2">
    <name type="scientific">Ascobolus immersus RN42</name>
    <dbReference type="NCBI Taxonomy" id="1160509"/>
    <lineage>
        <taxon>Eukaryota</taxon>
        <taxon>Fungi</taxon>
        <taxon>Dikarya</taxon>
        <taxon>Ascomycota</taxon>
        <taxon>Pezizomycotina</taxon>
        <taxon>Pezizomycetes</taxon>
        <taxon>Pezizales</taxon>
        <taxon>Ascobolaceae</taxon>
        <taxon>Ascobolus</taxon>
    </lineage>
</organism>
<dbReference type="Proteomes" id="UP000275078">
    <property type="component" value="Unassembled WGS sequence"/>
</dbReference>
<proteinExistence type="predicted"/>
<accession>A0A3N4H8T0</accession>
<dbReference type="OrthoDB" id="2985821at2759"/>
<sequence length="210" mass="24428">MEEGNFYLVNEPDATTYFQFRPAEDKLYESVLDLAFATGDLYDWISNWAICAGDTEATGSDHEMCRFEILHDGTATVPSPTAPRYNWKKADWKVFHSTLQQSVANHKMAWTLLMATQHRHSSLDQAAELLRDLIVAAVKASVPRLRLHPRSKAWWTQELTNKRKAMKTSQRVMKLLPSEDSHARCKQRRNDYFRSIKKSKTDMWNQYVED</sequence>